<protein>
    <submittedName>
        <fullName evidence="3">Uncharacterized protein LOC105362683</fullName>
    </submittedName>
</protein>
<organism evidence="2 3">
    <name type="scientific">Ceratosolen solmsi marchali</name>
    <dbReference type="NCBI Taxonomy" id="326594"/>
    <lineage>
        <taxon>Eukaryota</taxon>
        <taxon>Metazoa</taxon>
        <taxon>Ecdysozoa</taxon>
        <taxon>Arthropoda</taxon>
        <taxon>Hexapoda</taxon>
        <taxon>Insecta</taxon>
        <taxon>Pterygota</taxon>
        <taxon>Neoptera</taxon>
        <taxon>Endopterygota</taxon>
        <taxon>Hymenoptera</taxon>
        <taxon>Apocrita</taxon>
        <taxon>Proctotrupomorpha</taxon>
        <taxon>Chalcidoidea</taxon>
        <taxon>Agaonidae</taxon>
        <taxon>Agaoninae</taxon>
        <taxon>Ceratosolen</taxon>
    </lineage>
</organism>
<keyword evidence="2" id="KW-1185">Reference proteome</keyword>
<feature type="chain" id="PRO_5042464376" evidence="1">
    <location>
        <begin position="20"/>
        <end position="118"/>
    </location>
</feature>
<accession>A0AAJ6YI18</accession>
<reference evidence="3" key="1">
    <citation type="submission" date="2025-08" db="UniProtKB">
        <authorList>
            <consortium name="RefSeq"/>
        </authorList>
    </citation>
    <scope>IDENTIFICATION</scope>
</reference>
<dbReference type="RefSeq" id="XP_011498469.1">
    <property type="nucleotide sequence ID" value="XM_011500167.1"/>
</dbReference>
<dbReference type="KEGG" id="csol:105362683"/>
<evidence type="ECO:0000256" key="1">
    <source>
        <dbReference type="SAM" id="SignalP"/>
    </source>
</evidence>
<proteinExistence type="predicted"/>
<feature type="signal peptide" evidence="1">
    <location>
        <begin position="1"/>
        <end position="19"/>
    </location>
</feature>
<dbReference type="Proteomes" id="UP000695007">
    <property type="component" value="Unplaced"/>
</dbReference>
<dbReference type="GeneID" id="105362683"/>
<evidence type="ECO:0000313" key="3">
    <source>
        <dbReference type="RefSeq" id="XP_011498469.1"/>
    </source>
</evidence>
<name>A0AAJ6YI18_9HYME</name>
<gene>
    <name evidence="3" type="primary">LOC105362683</name>
</gene>
<keyword evidence="1" id="KW-0732">Signal</keyword>
<sequence>MKFRTVLFFFIICYVTVNCDLNDCIQICEVGALNESQKSKCIRDCYKGATFGGYLAADVNDCIAFCRREIKEQYVKDCEKGCLFTFAITIRYNRQKNESDCTKQPELKKVKIEPVELD</sequence>
<dbReference type="AlphaFoldDB" id="A0AAJ6YI18"/>
<evidence type="ECO:0000313" key="2">
    <source>
        <dbReference type="Proteomes" id="UP000695007"/>
    </source>
</evidence>